<dbReference type="EMBL" id="CP063849">
    <property type="protein sequence ID" value="QOY90281.1"/>
    <property type="molecule type" value="Genomic_DNA"/>
</dbReference>
<dbReference type="GO" id="GO:0022857">
    <property type="term" value="F:transmembrane transporter activity"/>
    <property type="evidence" value="ECO:0007669"/>
    <property type="project" value="InterPro"/>
</dbReference>
<keyword evidence="3" id="KW-1185">Reference proteome</keyword>
<dbReference type="Proteomes" id="UP000593892">
    <property type="component" value="Chromosome"/>
</dbReference>
<name>A0A7S7NV39_PALFE</name>
<dbReference type="Gene3D" id="3.40.190.120">
    <property type="entry name" value="Osmoprotection protein (prox), domain 2"/>
    <property type="match status" value="1"/>
</dbReference>
<dbReference type="AlphaFoldDB" id="A0A7S7NV39"/>
<dbReference type="KEGG" id="pfer:IRI77_10090"/>
<accession>A0A7S7NV39</accession>
<organism evidence="2 3">
    <name type="scientific">Paludibaculum fermentans</name>
    <dbReference type="NCBI Taxonomy" id="1473598"/>
    <lineage>
        <taxon>Bacteria</taxon>
        <taxon>Pseudomonadati</taxon>
        <taxon>Acidobacteriota</taxon>
        <taxon>Terriglobia</taxon>
        <taxon>Bryobacterales</taxon>
        <taxon>Bryobacteraceae</taxon>
        <taxon>Paludibaculum</taxon>
    </lineage>
</organism>
<dbReference type="Gene3D" id="3.40.190.10">
    <property type="entry name" value="Periplasmic binding protein-like II"/>
    <property type="match status" value="1"/>
</dbReference>
<evidence type="ECO:0000313" key="3">
    <source>
        <dbReference type="Proteomes" id="UP000593892"/>
    </source>
</evidence>
<evidence type="ECO:0000259" key="1">
    <source>
        <dbReference type="Pfam" id="PF04069"/>
    </source>
</evidence>
<dbReference type="InterPro" id="IPR007210">
    <property type="entry name" value="ABC_Gly_betaine_transp_sub-bd"/>
</dbReference>
<evidence type="ECO:0000313" key="2">
    <source>
        <dbReference type="EMBL" id="QOY90281.1"/>
    </source>
</evidence>
<dbReference type="Pfam" id="PF04069">
    <property type="entry name" value="OpuAC"/>
    <property type="match status" value="1"/>
</dbReference>
<dbReference type="SUPFAM" id="SSF53850">
    <property type="entry name" value="Periplasmic binding protein-like II"/>
    <property type="match status" value="1"/>
</dbReference>
<gene>
    <name evidence="2" type="ORF">IRI77_10090</name>
</gene>
<dbReference type="GO" id="GO:0043190">
    <property type="term" value="C:ATP-binding cassette (ABC) transporter complex"/>
    <property type="evidence" value="ECO:0007669"/>
    <property type="project" value="InterPro"/>
</dbReference>
<protein>
    <recommendedName>
        <fullName evidence="1">ABC-type glycine betaine transport system substrate-binding domain-containing protein</fullName>
    </recommendedName>
</protein>
<reference evidence="2 3" key="1">
    <citation type="submission" date="2020-10" db="EMBL/GenBank/DDBJ databases">
        <title>Complete genome sequence of Paludibaculum fermentans P105T, a facultatively anaerobic acidobacterium capable of dissimilatory Fe(III) reduction.</title>
        <authorList>
            <person name="Dedysh S.N."/>
            <person name="Beletsky A.V."/>
            <person name="Kulichevskaya I.S."/>
            <person name="Mardanov A.V."/>
            <person name="Ravin N.V."/>
        </authorList>
    </citation>
    <scope>NUCLEOTIDE SEQUENCE [LARGE SCALE GENOMIC DNA]</scope>
    <source>
        <strain evidence="2 3">P105</strain>
    </source>
</reference>
<feature type="domain" description="ABC-type glycine betaine transport system substrate-binding" evidence="1">
    <location>
        <begin position="20"/>
        <end position="285"/>
    </location>
</feature>
<sequence>MCVVWAGCVLVASCSRPRPTLTVGSKDGVQQLILGEILAQHLSKRLPGVQVARKFGLGNVALVHSSLLTGEINIYPEYSGTALFNVLNMQPDRGDDALLDQLREGYRTTYHCEWFGPLGFRYNRVFLIPRRIAEKRKIENLTQASANQEGWAIGSSREFRDRPDGMVLLARKYDLQLSAPVQILTEEQLHIAMSKDQITLGVTRTTDPRLGNGDLVEIPDDQRVFPLYETGYVVKLETLEAHPGLADAIKALYGKITLDQMRGMVRRVELEHADAGAVAAGFLKEAGLN</sequence>
<proteinExistence type="predicted"/>